<organism evidence="6 7">
    <name type="scientific">Knipowitschia caucasica</name>
    <name type="common">Caucasian dwarf goby</name>
    <name type="synonym">Pomatoschistus caucasicus</name>
    <dbReference type="NCBI Taxonomy" id="637954"/>
    <lineage>
        <taxon>Eukaryota</taxon>
        <taxon>Metazoa</taxon>
        <taxon>Chordata</taxon>
        <taxon>Craniata</taxon>
        <taxon>Vertebrata</taxon>
        <taxon>Euteleostomi</taxon>
        <taxon>Actinopterygii</taxon>
        <taxon>Neopterygii</taxon>
        <taxon>Teleostei</taxon>
        <taxon>Neoteleostei</taxon>
        <taxon>Acanthomorphata</taxon>
        <taxon>Gobiaria</taxon>
        <taxon>Gobiiformes</taxon>
        <taxon>Gobioidei</taxon>
        <taxon>Gobiidae</taxon>
        <taxon>Gobiinae</taxon>
        <taxon>Knipowitschia</taxon>
    </lineage>
</organism>
<keyword evidence="5" id="KW-1133">Transmembrane helix</keyword>
<dbReference type="InterPro" id="IPR050119">
    <property type="entry name" value="CCR1-9-like"/>
</dbReference>
<keyword evidence="2" id="KW-0675">Receptor</keyword>
<reference evidence="6 7" key="1">
    <citation type="submission" date="2024-04" db="EMBL/GenBank/DDBJ databases">
        <authorList>
            <person name="Waldvogel A.-M."/>
            <person name="Schoenle A."/>
        </authorList>
    </citation>
    <scope>NUCLEOTIDE SEQUENCE [LARGE SCALE GENOMIC DNA]</scope>
</reference>
<dbReference type="GO" id="GO:0006955">
    <property type="term" value="P:immune response"/>
    <property type="evidence" value="ECO:0007669"/>
    <property type="project" value="TreeGrafter"/>
</dbReference>
<feature type="transmembrane region" description="Helical" evidence="5">
    <location>
        <begin position="44"/>
        <end position="72"/>
    </location>
</feature>
<sequence length="117" mass="13632">METSESPDYFYYHENFTFNISYDDYPSLCEKSDVRSFASLFLPIVYLLCLILVTKCLALTHCCINPLLYTFVGSSFRRHLVKAAKRLGENNRSRRQRAEEMSFDSQSESQQTNSFSI</sequence>
<evidence type="ECO:0000256" key="2">
    <source>
        <dbReference type="ARBA" id="ARBA00023170"/>
    </source>
</evidence>
<gene>
    <name evidence="6" type="ORF">KC01_LOCUS11215</name>
</gene>
<dbReference type="GO" id="GO:0019722">
    <property type="term" value="P:calcium-mediated signaling"/>
    <property type="evidence" value="ECO:0007669"/>
    <property type="project" value="TreeGrafter"/>
</dbReference>
<evidence type="ECO:0000313" key="6">
    <source>
        <dbReference type="EMBL" id="CAL1580363.1"/>
    </source>
</evidence>
<evidence type="ECO:0000256" key="3">
    <source>
        <dbReference type="ARBA" id="ARBA00023224"/>
    </source>
</evidence>
<feature type="compositionally biased region" description="Polar residues" evidence="4">
    <location>
        <begin position="103"/>
        <end position="117"/>
    </location>
</feature>
<keyword evidence="7" id="KW-1185">Reference proteome</keyword>
<dbReference type="GO" id="GO:0016493">
    <property type="term" value="F:C-C chemokine receptor activity"/>
    <property type="evidence" value="ECO:0007669"/>
    <property type="project" value="TreeGrafter"/>
</dbReference>
<keyword evidence="5" id="KW-0812">Transmembrane</keyword>
<keyword evidence="1" id="KW-0297">G-protein coupled receptor</keyword>
<dbReference type="Proteomes" id="UP001497482">
    <property type="component" value="Chromosome 14"/>
</dbReference>
<evidence type="ECO:0008006" key="8">
    <source>
        <dbReference type="Google" id="ProtNLM"/>
    </source>
</evidence>
<keyword evidence="3" id="KW-0807">Transducer</keyword>
<protein>
    <recommendedName>
        <fullName evidence="8">G-protein coupled receptors family 1 profile domain-containing protein</fullName>
    </recommendedName>
</protein>
<feature type="compositionally biased region" description="Basic and acidic residues" evidence="4">
    <location>
        <begin position="91"/>
        <end position="100"/>
    </location>
</feature>
<evidence type="ECO:0000313" key="7">
    <source>
        <dbReference type="Proteomes" id="UP001497482"/>
    </source>
</evidence>
<dbReference type="PANTHER" id="PTHR10489:SF733">
    <property type="entry name" value="ATYPICAL CHEMOKINE RECEPTOR 4"/>
    <property type="match status" value="1"/>
</dbReference>
<keyword evidence="5" id="KW-0472">Membrane</keyword>
<dbReference type="Gene3D" id="1.20.1070.10">
    <property type="entry name" value="Rhodopsin 7-helix transmembrane proteins"/>
    <property type="match status" value="1"/>
</dbReference>
<dbReference type="EMBL" id="OZ035836">
    <property type="protein sequence ID" value="CAL1580363.1"/>
    <property type="molecule type" value="Genomic_DNA"/>
</dbReference>
<proteinExistence type="predicted"/>
<dbReference type="GO" id="GO:0060326">
    <property type="term" value="P:cell chemotaxis"/>
    <property type="evidence" value="ECO:0007669"/>
    <property type="project" value="TreeGrafter"/>
</dbReference>
<evidence type="ECO:0000256" key="1">
    <source>
        <dbReference type="ARBA" id="ARBA00023040"/>
    </source>
</evidence>
<dbReference type="PANTHER" id="PTHR10489">
    <property type="entry name" value="CELL ADHESION MOLECULE"/>
    <property type="match status" value="1"/>
</dbReference>
<name>A0AAV2JRQ6_KNICA</name>
<dbReference type="GO" id="GO:0019957">
    <property type="term" value="F:C-C chemokine binding"/>
    <property type="evidence" value="ECO:0007669"/>
    <property type="project" value="TreeGrafter"/>
</dbReference>
<evidence type="ECO:0000256" key="5">
    <source>
        <dbReference type="SAM" id="Phobius"/>
    </source>
</evidence>
<feature type="region of interest" description="Disordered" evidence="4">
    <location>
        <begin position="91"/>
        <end position="117"/>
    </location>
</feature>
<dbReference type="SUPFAM" id="SSF81321">
    <property type="entry name" value="Family A G protein-coupled receptor-like"/>
    <property type="match status" value="1"/>
</dbReference>
<dbReference type="GO" id="GO:0009897">
    <property type="term" value="C:external side of plasma membrane"/>
    <property type="evidence" value="ECO:0007669"/>
    <property type="project" value="TreeGrafter"/>
</dbReference>
<accession>A0AAV2JRQ6</accession>
<dbReference type="AlphaFoldDB" id="A0AAV2JRQ6"/>
<dbReference type="GO" id="GO:0007204">
    <property type="term" value="P:positive regulation of cytosolic calcium ion concentration"/>
    <property type="evidence" value="ECO:0007669"/>
    <property type="project" value="TreeGrafter"/>
</dbReference>
<evidence type="ECO:0000256" key="4">
    <source>
        <dbReference type="SAM" id="MobiDB-lite"/>
    </source>
</evidence>